<reference evidence="27" key="1">
    <citation type="submission" date="2025-08" db="UniProtKB">
        <authorList>
            <consortium name="RefSeq"/>
        </authorList>
    </citation>
    <scope>IDENTIFICATION</scope>
    <source>
        <tissue evidence="27">Testes</tissue>
    </source>
</reference>
<dbReference type="Pfam" id="PF17900">
    <property type="entry name" value="Peptidase_M1_N"/>
    <property type="match status" value="1"/>
</dbReference>
<name>A0ABM0GVZ4_SACKO</name>
<dbReference type="InterPro" id="IPR042097">
    <property type="entry name" value="Aminopeptidase_N-like_N_sf"/>
</dbReference>
<evidence type="ECO:0000256" key="7">
    <source>
        <dbReference type="ARBA" id="ARBA00022438"/>
    </source>
</evidence>
<evidence type="ECO:0000256" key="4">
    <source>
        <dbReference type="ARBA" id="ARBA00010136"/>
    </source>
</evidence>
<evidence type="ECO:0000259" key="25">
    <source>
        <dbReference type="Pfam" id="PF17900"/>
    </source>
</evidence>
<feature type="domain" description="Peptidase M1 membrane alanine aminopeptidase" evidence="23">
    <location>
        <begin position="354"/>
        <end position="579"/>
    </location>
</feature>
<evidence type="ECO:0000256" key="6">
    <source>
        <dbReference type="ARBA" id="ARBA00012567"/>
    </source>
</evidence>
<keyword evidence="11" id="KW-0479">Metal-binding</keyword>
<evidence type="ECO:0000256" key="20">
    <source>
        <dbReference type="ARBA" id="ARBA00023180"/>
    </source>
</evidence>
<keyword evidence="17" id="KW-0482">Metalloprotease</keyword>
<evidence type="ECO:0000256" key="16">
    <source>
        <dbReference type="ARBA" id="ARBA00022989"/>
    </source>
</evidence>
<protein>
    <recommendedName>
        <fullName evidence="6">glutamyl aminopeptidase</fullName>
        <ecNumber evidence="6">3.4.11.7</ecNumber>
    </recommendedName>
</protein>
<evidence type="ECO:0000256" key="18">
    <source>
        <dbReference type="ARBA" id="ARBA00023136"/>
    </source>
</evidence>
<evidence type="ECO:0000256" key="8">
    <source>
        <dbReference type="ARBA" id="ARBA00022475"/>
    </source>
</evidence>
<comment type="subunit">
    <text evidence="5">Homodimer; disulfide-linked.</text>
</comment>
<feature type="region of interest" description="Disordered" evidence="21">
    <location>
        <begin position="1"/>
        <end position="21"/>
    </location>
</feature>
<accession>A0ABM0GVZ4</accession>
<keyword evidence="18 22" id="KW-0472">Membrane</keyword>
<comment type="catalytic activity">
    <reaction evidence="1">
        <text>Release of N-terminal glutamate (and to a lesser extent aspartate) from a peptide.</text>
        <dbReference type="EC" id="3.4.11.7"/>
    </reaction>
</comment>
<keyword evidence="8" id="KW-1003">Cell membrane</keyword>
<dbReference type="PRINTS" id="PR00756">
    <property type="entry name" value="ALADIPTASE"/>
</dbReference>
<evidence type="ECO:0000256" key="21">
    <source>
        <dbReference type="SAM" id="MobiDB-lite"/>
    </source>
</evidence>
<evidence type="ECO:0000313" key="26">
    <source>
        <dbReference type="Proteomes" id="UP000694865"/>
    </source>
</evidence>
<keyword evidence="26" id="KW-1185">Reference proteome</keyword>
<evidence type="ECO:0000313" key="27">
    <source>
        <dbReference type="RefSeq" id="XP_002738533.1"/>
    </source>
</evidence>
<evidence type="ECO:0000256" key="14">
    <source>
        <dbReference type="ARBA" id="ARBA00022837"/>
    </source>
</evidence>
<dbReference type="InterPro" id="IPR001930">
    <property type="entry name" value="Peptidase_M1"/>
</dbReference>
<feature type="domain" description="Aminopeptidase N-like N-terminal" evidence="25">
    <location>
        <begin position="124"/>
        <end position="317"/>
    </location>
</feature>
<keyword evidence="19" id="KW-1015">Disulfide bond</keyword>
<evidence type="ECO:0000256" key="2">
    <source>
        <dbReference type="ARBA" id="ARBA00001947"/>
    </source>
</evidence>
<dbReference type="CDD" id="cd09601">
    <property type="entry name" value="M1_APN-Q_like"/>
    <property type="match status" value="1"/>
</dbReference>
<evidence type="ECO:0000256" key="12">
    <source>
        <dbReference type="ARBA" id="ARBA00022801"/>
    </source>
</evidence>
<evidence type="ECO:0000256" key="3">
    <source>
        <dbReference type="ARBA" id="ARBA00004401"/>
    </source>
</evidence>
<sequence length="1005" mass="114800">MDYGDAQASHDGQVHDMMMEDGDSVPANAISELYIESDRHAPSPIDIRYKQRKGVFVSYKVAAGILVCFLVILIVVGLVVGLAGRGRPQGDGRSSAVVDNTTFATSTLDPSIPWNNIRLPPHIKPSHYELRLTPDVDVTGVFSGTVSIVVRCQKTTDVVILHALALNITGQITVRDGATNRHIDVVEDFPFPLNEFYVLRLSESLKVNNNYVITFEEFQGGLSQDLFGLYISSYETATDDGGTTKSYIMSSQFEPTFARKAFPCFDEPAMKASFSLTVIRAPWYKSLSCTKKKSTNRLPESSLYEDVYEVTPVMSTYHLAVTLSNFDYLELVRPNGHVIRAWARPQVLEHTRFALEVANWTYGYFEEYFNRNDIITKTGTSIVTVDLFAVPDHASLGMENWGLITFRESIMIVDVQTSSATSIFDIATVVAHEVAHMWFGNLVTPQWWDDLWLKEGFAMKFAYQSLDVIFPQWKVAELTLDLAVQPALELDAFMNSHAMTSPIENPKDISSYYDAVAYLKGQSIIHMLQYFVGDTAFQNAMRSYLAKYANSNADVDDLWREFSLATGNSIDIKETMNTWTRQQGYPVTSVSRSGPQSMRQIHVAQEYFVIKTDDMDVDYTSSPYSYKWHVLFTHITRDERRLSENWMKLDNVTFQLTSDYSGNWILGNKDLTGFYRVNYENDNWDWIIDQLSRDFQQYTASSRAAILDDAFALQRVGLLDTHRALSLTLYLNQENEYLPWTAAMRGFNYVRERMYLSESYGILQNYIKDKMGHVADRLGWTTSVDYGPLEAQEPLQQRHLRNLALKTMCENNDDDCISQALAMFTGWLERDEPVPADLCRLVYSVGVMNGGEQEWDIVWSKQQLNDDGDLRHALAHTTYPWLLWRFMEWSLDDSKTRMMHGPSNIGNVGRTQTGHALAYDFVIENWNLIKEKFGKVGFGSRSFIGRVTQLVNDESRLKQLMQLVHKDPLESKTAKMAMERIKLNIQWKTKYEAEVTQFLQDNQNT</sequence>
<keyword evidence="9" id="KW-0645">Protease</keyword>
<dbReference type="PANTHER" id="PTHR11533:SF276">
    <property type="entry name" value="GLUTAMYL AMINOPEPTIDASE"/>
    <property type="match status" value="1"/>
</dbReference>
<keyword evidence="7" id="KW-0031">Aminopeptidase</keyword>
<comment type="cofactor">
    <cofactor evidence="2">
        <name>Zn(2+)</name>
        <dbReference type="ChEBI" id="CHEBI:29105"/>
    </cofactor>
</comment>
<keyword evidence="13" id="KW-0862">Zinc</keyword>
<evidence type="ECO:0000256" key="17">
    <source>
        <dbReference type="ARBA" id="ARBA00023049"/>
    </source>
</evidence>
<dbReference type="Gene3D" id="1.10.390.10">
    <property type="entry name" value="Neutral Protease Domain 2"/>
    <property type="match status" value="1"/>
</dbReference>
<keyword evidence="16 22" id="KW-1133">Transmembrane helix</keyword>
<evidence type="ECO:0000256" key="11">
    <source>
        <dbReference type="ARBA" id="ARBA00022723"/>
    </source>
</evidence>
<dbReference type="Gene3D" id="2.60.40.1730">
    <property type="entry name" value="tricorn interacting facor f3 domain"/>
    <property type="match status" value="1"/>
</dbReference>
<dbReference type="InterPro" id="IPR050344">
    <property type="entry name" value="Peptidase_M1_aminopeptidases"/>
</dbReference>
<gene>
    <name evidence="27" type="primary">LOC100373130</name>
</gene>
<dbReference type="SUPFAM" id="SSF55486">
    <property type="entry name" value="Metalloproteases ('zincins'), catalytic domain"/>
    <property type="match status" value="1"/>
</dbReference>
<dbReference type="Proteomes" id="UP000694865">
    <property type="component" value="Unplaced"/>
</dbReference>
<keyword evidence="12" id="KW-0378">Hydrolase</keyword>
<dbReference type="Pfam" id="PF11838">
    <property type="entry name" value="ERAP1_C"/>
    <property type="match status" value="1"/>
</dbReference>
<feature type="transmembrane region" description="Helical" evidence="22">
    <location>
        <begin position="57"/>
        <end position="83"/>
    </location>
</feature>
<evidence type="ECO:0000256" key="15">
    <source>
        <dbReference type="ARBA" id="ARBA00022968"/>
    </source>
</evidence>
<dbReference type="Gene3D" id="1.25.50.20">
    <property type="match status" value="1"/>
</dbReference>
<dbReference type="Gene3D" id="2.60.40.1910">
    <property type="match status" value="1"/>
</dbReference>
<evidence type="ECO:0000256" key="22">
    <source>
        <dbReference type="SAM" id="Phobius"/>
    </source>
</evidence>
<dbReference type="InterPro" id="IPR034016">
    <property type="entry name" value="M1_APN-typ"/>
</dbReference>
<dbReference type="InterPro" id="IPR014782">
    <property type="entry name" value="Peptidase_M1_dom"/>
</dbReference>
<keyword evidence="15" id="KW-0735">Signal-anchor</keyword>
<dbReference type="GeneID" id="100373130"/>
<dbReference type="RefSeq" id="XP_002738533.1">
    <property type="nucleotide sequence ID" value="XM_002738487.2"/>
</dbReference>
<keyword evidence="20" id="KW-0325">Glycoprotein</keyword>
<dbReference type="PANTHER" id="PTHR11533">
    <property type="entry name" value="PROTEASE M1 ZINC METALLOPROTEASE"/>
    <property type="match status" value="1"/>
</dbReference>
<evidence type="ECO:0000256" key="19">
    <source>
        <dbReference type="ARBA" id="ARBA00023157"/>
    </source>
</evidence>
<evidence type="ECO:0000256" key="5">
    <source>
        <dbReference type="ARBA" id="ARBA00011748"/>
    </source>
</evidence>
<dbReference type="InterPro" id="IPR045357">
    <property type="entry name" value="Aminopeptidase_N-like_N"/>
</dbReference>
<evidence type="ECO:0000256" key="9">
    <source>
        <dbReference type="ARBA" id="ARBA00022670"/>
    </source>
</evidence>
<comment type="subcellular location">
    <subcellularLocation>
        <location evidence="3">Cell membrane</location>
        <topology evidence="3">Single-pass type II membrane protein</topology>
    </subcellularLocation>
</comment>
<dbReference type="InterPro" id="IPR024571">
    <property type="entry name" value="ERAP1-like_C_dom"/>
</dbReference>
<evidence type="ECO:0000259" key="24">
    <source>
        <dbReference type="Pfam" id="PF11838"/>
    </source>
</evidence>
<evidence type="ECO:0000259" key="23">
    <source>
        <dbReference type="Pfam" id="PF01433"/>
    </source>
</evidence>
<proteinExistence type="inferred from homology"/>
<evidence type="ECO:0000256" key="10">
    <source>
        <dbReference type="ARBA" id="ARBA00022692"/>
    </source>
</evidence>
<dbReference type="EC" id="3.4.11.7" evidence="6"/>
<dbReference type="Pfam" id="PF01433">
    <property type="entry name" value="Peptidase_M1"/>
    <property type="match status" value="1"/>
</dbReference>
<comment type="similarity">
    <text evidence="4">Belongs to the peptidase M1 family.</text>
</comment>
<evidence type="ECO:0000256" key="13">
    <source>
        <dbReference type="ARBA" id="ARBA00022833"/>
    </source>
</evidence>
<feature type="domain" description="ERAP1-like C-terminal" evidence="24">
    <location>
        <begin position="664"/>
        <end position="981"/>
    </location>
</feature>
<keyword evidence="14" id="KW-0106">Calcium</keyword>
<dbReference type="InterPro" id="IPR027268">
    <property type="entry name" value="Peptidase_M4/M1_CTD_sf"/>
</dbReference>
<keyword evidence="10 22" id="KW-0812">Transmembrane</keyword>
<dbReference type="SUPFAM" id="SSF63737">
    <property type="entry name" value="Leukotriene A4 hydrolase N-terminal domain"/>
    <property type="match status" value="1"/>
</dbReference>
<evidence type="ECO:0000256" key="1">
    <source>
        <dbReference type="ARBA" id="ARBA00001703"/>
    </source>
</evidence>
<organism evidence="26 27">
    <name type="scientific">Saccoglossus kowalevskii</name>
    <name type="common">Acorn worm</name>
    <dbReference type="NCBI Taxonomy" id="10224"/>
    <lineage>
        <taxon>Eukaryota</taxon>
        <taxon>Metazoa</taxon>
        <taxon>Hemichordata</taxon>
        <taxon>Enteropneusta</taxon>
        <taxon>Harrimaniidae</taxon>
        <taxon>Saccoglossus</taxon>
    </lineage>
</organism>